<keyword evidence="2" id="KW-1185">Reference proteome</keyword>
<evidence type="ECO:0000313" key="2">
    <source>
        <dbReference type="Proteomes" id="UP001497516"/>
    </source>
</evidence>
<accession>A0AAV2FIX4</accession>
<evidence type="ECO:0000313" key="1">
    <source>
        <dbReference type="EMBL" id="CAL1398246.1"/>
    </source>
</evidence>
<dbReference type="Proteomes" id="UP001497516">
    <property type="component" value="Chromosome 6"/>
</dbReference>
<organism evidence="1 2">
    <name type="scientific">Linum trigynum</name>
    <dbReference type="NCBI Taxonomy" id="586398"/>
    <lineage>
        <taxon>Eukaryota</taxon>
        <taxon>Viridiplantae</taxon>
        <taxon>Streptophyta</taxon>
        <taxon>Embryophyta</taxon>
        <taxon>Tracheophyta</taxon>
        <taxon>Spermatophyta</taxon>
        <taxon>Magnoliopsida</taxon>
        <taxon>eudicotyledons</taxon>
        <taxon>Gunneridae</taxon>
        <taxon>Pentapetalae</taxon>
        <taxon>rosids</taxon>
        <taxon>fabids</taxon>
        <taxon>Malpighiales</taxon>
        <taxon>Linaceae</taxon>
        <taxon>Linum</taxon>
    </lineage>
</organism>
<reference evidence="1 2" key="1">
    <citation type="submission" date="2024-04" db="EMBL/GenBank/DDBJ databases">
        <authorList>
            <person name="Fracassetti M."/>
        </authorList>
    </citation>
    <scope>NUCLEOTIDE SEQUENCE [LARGE SCALE GENOMIC DNA]</scope>
</reference>
<dbReference type="AlphaFoldDB" id="A0AAV2FIX4"/>
<gene>
    <name evidence="1" type="ORF">LTRI10_LOCUS38489</name>
</gene>
<proteinExistence type="predicted"/>
<dbReference type="EMBL" id="OZ034819">
    <property type="protein sequence ID" value="CAL1398246.1"/>
    <property type="molecule type" value="Genomic_DNA"/>
</dbReference>
<evidence type="ECO:0008006" key="3">
    <source>
        <dbReference type="Google" id="ProtNLM"/>
    </source>
</evidence>
<protein>
    <recommendedName>
        <fullName evidence="3">Secreted protein</fullName>
    </recommendedName>
</protein>
<sequence length="78" mass="8213">MSAAAAVRPPVAGSPLPPTLSWMSAAAAAAILPRSQLAATITRRAIPRSFFLLLPRSRFLLGATVPSYSSENHRPADD</sequence>
<name>A0AAV2FIX4_9ROSI</name>